<name>A0A0M4SSL9_CAMC5</name>
<evidence type="ECO:0000313" key="2">
    <source>
        <dbReference type="Proteomes" id="UP000006380"/>
    </source>
</evidence>
<protein>
    <submittedName>
        <fullName evidence="1">Uncharacterized protein</fullName>
    </submittedName>
</protein>
<dbReference type="KEGG" id="ccv:CCV52592_0529"/>
<keyword evidence="2" id="KW-1185">Reference proteome</keyword>
<gene>
    <name evidence="1" type="ORF">CCV52592_0529</name>
</gene>
<dbReference type="AlphaFoldDB" id="A0A0M4SSL9"/>
<organism evidence="1 2">
    <name type="scientific">Campylobacter curvus (strain 525.92)</name>
    <dbReference type="NCBI Taxonomy" id="360105"/>
    <lineage>
        <taxon>Bacteria</taxon>
        <taxon>Pseudomonadati</taxon>
        <taxon>Campylobacterota</taxon>
        <taxon>Epsilonproteobacteria</taxon>
        <taxon>Campylobacterales</taxon>
        <taxon>Campylobacteraceae</taxon>
        <taxon>Campylobacter</taxon>
    </lineage>
</organism>
<dbReference type="RefSeq" id="WP_009650318.1">
    <property type="nucleotide sequence ID" value="NC_009715.2"/>
</dbReference>
<dbReference type="OrthoDB" id="9951153at2"/>
<proteinExistence type="predicted"/>
<evidence type="ECO:0000313" key="1">
    <source>
        <dbReference type="EMBL" id="ALF45104.1"/>
    </source>
</evidence>
<accession>A0A0M4SSL9</accession>
<dbReference type="Proteomes" id="UP000006380">
    <property type="component" value="Chromosome"/>
</dbReference>
<sequence>MQIDTSLNLRANAYDGYTSVSNASSQTNILVASNTDQKDIVHKIESSETKPEHTTIKKSNEPELRENLQKLQDTMTQIGHQISKVEHLNDETSKQMLHHFNIAQADIQTNILSVKTKISEVSQD</sequence>
<dbReference type="EMBL" id="CP000767">
    <property type="protein sequence ID" value="ALF45104.1"/>
    <property type="molecule type" value="Genomic_DNA"/>
</dbReference>
<reference evidence="1" key="1">
    <citation type="submission" date="2016-07" db="EMBL/GenBank/DDBJ databases">
        <title>Comparative genomics of the Campylobacter concisus group.</title>
        <authorList>
            <person name="Miller W.G."/>
            <person name="Yee E."/>
            <person name="Chapman M.H."/>
            <person name="Huynh S."/>
            <person name="Bono J.L."/>
            <person name="On S.L.W."/>
            <person name="StLeger J."/>
            <person name="Foster G."/>
            <person name="Parker C.T."/>
        </authorList>
    </citation>
    <scope>NUCLEOTIDE SEQUENCE</scope>
    <source>
        <strain evidence="1">525.92</strain>
    </source>
</reference>
<dbReference type="STRING" id="360105.CCV52592_0529"/>